<accession>A0ABQ1S4F7</accession>
<feature type="transmembrane region" description="Helical" evidence="5">
    <location>
        <begin position="12"/>
        <end position="34"/>
    </location>
</feature>
<keyword evidence="2 5" id="KW-0812">Transmembrane</keyword>
<gene>
    <name evidence="6" type="ORF">GCM10007269_34840</name>
</gene>
<proteinExistence type="predicted"/>
<keyword evidence="3 5" id="KW-1133">Transmembrane helix</keyword>
<name>A0ABQ1S4F7_9MICO</name>
<evidence type="ECO:0000313" key="7">
    <source>
        <dbReference type="Proteomes" id="UP000629365"/>
    </source>
</evidence>
<dbReference type="InterPro" id="IPR032808">
    <property type="entry name" value="DoxX"/>
</dbReference>
<evidence type="ECO:0000256" key="2">
    <source>
        <dbReference type="ARBA" id="ARBA00022692"/>
    </source>
</evidence>
<keyword evidence="4 5" id="KW-0472">Membrane</keyword>
<comment type="subcellular location">
    <subcellularLocation>
        <location evidence="1">Membrane</location>
        <topology evidence="1">Multi-pass membrane protein</topology>
    </subcellularLocation>
</comment>
<feature type="transmembrane region" description="Helical" evidence="5">
    <location>
        <begin position="98"/>
        <end position="122"/>
    </location>
</feature>
<keyword evidence="7" id="KW-1185">Reference proteome</keyword>
<protein>
    <recommendedName>
        <fullName evidence="8">DoxX-like family protein</fullName>
    </recommendedName>
</protein>
<dbReference type="Pfam" id="PF13564">
    <property type="entry name" value="DoxX_2"/>
    <property type="match status" value="1"/>
</dbReference>
<evidence type="ECO:0000256" key="5">
    <source>
        <dbReference type="SAM" id="Phobius"/>
    </source>
</evidence>
<evidence type="ECO:0000256" key="3">
    <source>
        <dbReference type="ARBA" id="ARBA00022989"/>
    </source>
</evidence>
<evidence type="ECO:0000256" key="1">
    <source>
        <dbReference type="ARBA" id="ARBA00004141"/>
    </source>
</evidence>
<evidence type="ECO:0000313" key="6">
    <source>
        <dbReference type="EMBL" id="GGD89205.1"/>
    </source>
</evidence>
<dbReference type="RefSeq" id="WP_188438010.1">
    <property type="nucleotide sequence ID" value="NZ_BMCM01000007.1"/>
</dbReference>
<evidence type="ECO:0000256" key="4">
    <source>
        <dbReference type="ARBA" id="ARBA00023136"/>
    </source>
</evidence>
<dbReference type="Proteomes" id="UP000629365">
    <property type="component" value="Unassembled WGS sequence"/>
</dbReference>
<dbReference type="EMBL" id="BMCM01000007">
    <property type="protein sequence ID" value="GGD89205.1"/>
    <property type="molecule type" value="Genomic_DNA"/>
</dbReference>
<reference evidence="7" key="1">
    <citation type="journal article" date="2019" name="Int. J. Syst. Evol. Microbiol.">
        <title>The Global Catalogue of Microorganisms (GCM) 10K type strain sequencing project: providing services to taxonomists for standard genome sequencing and annotation.</title>
        <authorList>
            <consortium name="The Broad Institute Genomics Platform"/>
            <consortium name="The Broad Institute Genome Sequencing Center for Infectious Disease"/>
            <person name="Wu L."/>
            <person name="Ma J."/>
        </authorList>
    </citation>
    <scope>NUCLEOTIDE SEQUENCE [LARGE SCALE GENOMIC DNA]</scope>
    <source>
        <strain evidence="7">CCM 7640</strain>
    </source>
</reference>
<comment type="caution">
    <text evidence="6">The sequence shown here is derived from an EMBL/GenBank/DDBJ whole genome shotgun (WGS) entry which is preliminary data.</text>
</comment>
<evidence type="ECO:0008006" key="8">
    <source>
        <dbReference type="Google" id="ProtNLM"/>
    </source>
</evidence>
<organism evidence="6 7">
    <name type="scientific">Microbacterium murale</name>
    <dbReference type="NCBI Taxonomy" id="1081040"/>
    <lineage>
        <taxon>Bacteria</taxon>
        <taxon>Bacillati</taxon>
        <taxon>Actinomycetota</taxon>
        <taxon>Actinomycetes</taxon>
        <taxon>Micrococcales</taxon>
        <taxon>Microbacteriaceae</taxon>
        <taxon>Microbacterium</taxon>
    </lineage>
</organism>
<sequence length="127" mass="13813">MSALPEPIWPIVALAVIQLIDAILCLRPVAFVAACLEDVRFPRRFWWMLPPLKLAAAVGLIAGIWIPFLGVVTAVALIMYFVVAIGMHIRARDFGRNLFLNASGMLLTCLAVTLFCFVLGGVDVAST</sequence>
<feature type="transmembrane region" description="Helical" evidence="5">
    <location>
        <begin position="54"/>
        <end position="86"/>
    </location>
</feature>